<protein>
    <submittedName>
        <fullName evidence="2">Uncharacterized protein</fullName>
    </submittedName>
</protein>
<dbReference type="AlphaFoldDB" id="A0A9J6Q880"/>
<dbReference type="EMBL" id="JAMGZJ010000072">
    <property type="protein sequence ID" value="MCU6668743.1"/>
    <property type="molecule type" value="Genomic_DNA"/>
</dbReference>
<keyword evidence="1" id="KW-0472">Membrane</keyword>
<dbReference type="InterPro" id="IPR046740">
    <property type="entry name" value="DUF6790"/>
</dbReference>
<evidence type="ECO:0000313" key="3">
    <source>
        <dbReference type="Proteomes" id="UP001061282"/>
    </source>
</evidence>
<feature type="transmembrane region" description="Helical" evidence="1">
    <location>
        <begin position="104"/>
        <end position="122"/>
    </location>
</feature>
<accession>A0A9J6Q880</accession>
<keyword evidence="1" id="KW-0812">Transmembrane</keyword>
<evidence type="ECO:0000313" key="2">
    <source>
        <dbReference type="EMBL" id="MCU6668743.1"/>
    </source>
</evidence>
<dbReference type="Proteomes" id="UP001061282">
    <property type="component" value="Unassembled WGS sequence"/>
</dbReference>
<proteinExistence type="predicted"/>
<comment type="caution">
    <text evidence="2">The sequence shown here is derived from an EMBL/GenBank/DDBJ whole genome shotgun (WGS) entry which is preliminary data.</text>
</comment>
<reference evidence="2" key="1">
    <citation type="submission" date="2022-05" db="EMBL/GenBank/DDBJ databases">
        <title>Description of a novel species of Leclercia; Leclercia tamurae and the Proposal for a Novel Genus Silvania gen. nov. Containing Two Novel Species Silvania hatchlandensis sp. nov. and Silvania confinis sp. nov. Isolated from the Rhizosphere of Oak.</title>
        <authorList>
            <person name="Maddock D.W."/>
            <person name="Brady C.L."/>
            <person name="Denman S."/>
            <person name="Arnold D."/>
        </authorList>
    </citation>
    <scope>NUCLEOTIDE SEQUENCE</scope>
    <source>
        <strain evidence="2">H4N4</strain>
    </source>
</reference>
<gene>
    <name evidence="2" type="ORF">M8013_08275</name>
</gene>
<feature type="transmembrane region" description="Helical" evidence="1">
    <location>
        <begin position="6"/>
        <end position="27"/>
    </location>
</feature>
<sequence>MIANAIRLILTNIPLVMFILASLIPLLRHRQSGHYAERYLSWLLLLSIGVASLWAGLYHTLSPQTAAAFIGWQSSPFQFEMGMADIALGVVAIVSFWRGLEFKLAVVLWVAIEFAGLVYGHFHQLATTGDHQAGNAGILLGLTILHVVLLPLMWILARRAAGQRY</sequence>
<keyword evidence="1" id="KW-1133">Transmembrane helix</keyword>
<keyword evidence="3" id="KW-1185">Reference proteome</keyword>
<dbReference type="Pfam" id="PF20589">
    <property type="entry name" value="DUF6790"/>
    <property type="match status" value="1"/>
</dbReference>
<feature type="transmembrane region" description="Helical" evidence="1">
    <location>
        <begin position="39"/>
        <end position="57"/>
    </location>
</feature>
<name>A0A9J6Q880_9ENTR</name>
<organism evidence="2 3">
    <name type="scientific">Silvania confinis</name>
    <dbReference type="NCBI Taxonomy" id="2926470"/>
    <lineage>
        <taxon>Bacteria</taxon>
        <taxon>Pseudomonadati</taxon>
        <taxon>Pseudomonadota</taxon>
        <taxon>Gammaproteobacteria</taxon>
        <taxon>Enterobacterales</taxon>
        <taxon>Enterobacteriaceae</taxon>
        <taxon>Silvania</taxon>
    </lineage>
</organism>
<dbReference type="RefSeq" id="WP_271267312.1">
    <property type="nucleotide sequence ID" value="NZ_JAMGZJ010000072.1"/>
</dbReference>
<feature type="transmembrane region" description="Helical" evidence="1">
    <location>
        <begin position="134"/>
        <end position="157"/>
    </location>
</feature>
<evidence type="ECO:0000256" key="1">
    <source>
        <dbReference type="SAM" id="Phobius"/>
    </source>
</evidence>
<feature type="transmembrane region" description="Helical" evidence="1">
    <location>
        <begin position="77"/>
        <end position="97"/>
    </location>
</feature>